<proteinExistence type="predicted"/>
<dbReference type="EMBL" id="CP036272">
    <property type="protein sequence ID" value="QDT58155.1"/>
    <property type="molecule type" value="Genomic_DNA"/>
</dbReference>
<evidence type="ECO:0008006" key="3">
    <source>
        <dbReference type="Google" id="ProtNLM"/>
    </source>
</evidence>
<organism evidence="1 2">
    <name type="scientific">Stieleria bergensis</name>
    <dbReference type="NCBI Taxonomy" id="2528025"/>
    <lineage>
        <taxon>Bacteria</taxon>
        <taxon>Pseudomonadati</taxon>
        <taxon>Planctomycetota</taxon>
        <taxon>Planctomycetia</taxon>
        <taxon>Pirellulales</taxon>
        <taxon>Pirellulaceae</taxon>
        <taxon>Stieleria</taxon>
    </lineage>
</organism>
<dbReference type="Pfam" id="PF07608">
    <property type="entry name" value="DUF1571"/>
    <property type="match status" value="1"/>
</dbReference>
<accession>A0A517SPV9</accession>
<evidence type="ECO:0000313" key="1">
    <source>
        <dbReference type="EMBL" id="QDT58155.1"/>
    </source>
</evidence>
<dbReference type="InterPro" id="IPR011465">
    <property type="entry name" value="DUF1571"/>
</dbReference>
<dbReference type="Proteomes" id="UP000315003">
    <property type="component" value="Chromosome"/>
</dbReference>
<dbReference type="InterPro" id="IPR006311">
    <property type="entry name" value="TAT_signal"/>
</dbReference>
<reference evidence="1 2" key="1">
    <citation type="submission" date="2019-02" db="EMBL/GenBank/DDBJ databases">
        <title>Deep-cultivation of Planctomycetes and their phenomic and genomic characterization uncovers novel biology.</title>
        <authorList>
            <person name="Wiegand S."/>
            <person name="Jogler M."/>
            <person name="Boedeker C."/>
            <person name="Pinto D."/>
            <person name="Vollmers J."/>
            <person name="Rivas-Marin E."/>
            <person name="Kohn T."/>
            <person name="Peeters S.H."/>
            <person name="Heuer A."/>
            <person name="Rast P."/>
            <person name="Oberbeckmann S."/>
            <person name="Bunk B."/>
            <person name="Jeske O."/>
            <person name="Meyerdierks A."/>
            <person name="Storesund J.E."/>
            <person name="Kallscheuer N."/>
            <person name="Luecker S."/>
            <person name="Lage O.M."/>
            <person name="Pohl T."/>
            <person name="Merkel B.J."/>
            <person name="Hornburger P."/>
            <person name="Mueller R.-W."/>
            <person name="Bruemmer F."/>
            <person name="Labrenz M."/>
            <person name="Spormann A.M."/>
            <person name="Op den Camp H."/>
            <person name="Overmann J."/>
            <person name="Amann R."/>
            <person name="Jetten M.S.M."/>
            <person name="Mascher T."/>
            <person name="Medema M.H."/>
            <person name="Devos D.P."/>
            <person name="Kaster A.-K."/>
            <person name="Ovreas L."/>
            <person name="Rohde M."/>
            <person name="Galperin M.Y."/>
            <person name="Jogler C."/>
        </authorList>
    </citation>
    <scope>NUCLEOTIDE SEQUENCE [LARGE SCALE GENOMIC DNA]</scope>
    <source>
        <strain evidence="1 2">SV_7m_r</strain>
    </source>
</reference>
<evidence type="ECO:0000313" key="2">
    <source>
        <dbReference type="Proteomes" id="UP000315003"/>
    </source>
</evidence>
<keyword evidence="2" id="KW-1185">Reference proteome</keyword>
<sequence length="321" mass="35753">MSMQTKNRLGKLVANGDVRFDAPTSHRPGSKEAATMQRRTFLSLLGSAAAITTTSRASAKPPAMHEPVHRVVSVRTPKVEKSALEHGIELARKSLKTCQTQLTDYTAVLVKRERVGGTLGPHEYMSAKVRPRKISNGQVTQPLSVYLGFLKPSTVKGREVIYVEGQNNGKLVAHEGGIKGRFLPTVNLSPTGPLAMRGQRYPLTEIGLQNLLVKLIERGEQAKQFPDVSATIEENKVVADRRCSILTVTQPTKRPELDFYQAKVFMDDELGLPFRYVAYDWPRHDSQEKLEVIEEYTYLNLKVNVGLADADFDADNANYNF</sequence>
<gene>
    <name evidence="1" type="ORF">SV7mr_06440</name>
</gene>
<dbReference type="AlphaFoldDB" id="A0A517SPV9"/>
<dbReference type="PROSITE" id="PS51318">
    <property type="entry name" value="TAT"/>
    <property type="match status" value="1"/>
</dbReference>
<name>A0A517SPV9_9BACT</name>
<protein>
    <recommendedName>
        <fullName evidence="3">DUF1571 domain-containing protein</fullName>
    </recommendedName>
</protein>